<dbReference type="InterPro" id="IPR036291">
    <property type="entry name" value="NAD(P)-bd_dom_sf"/>
</dbReference>
<dbReference type="InterPro" id="IPR003099">
    <property type="entry name" value="Prephen_DH"/>
</dbReference>
<comment type="similarity">
    <text evidence="1">Belongs to the prephenate/arogenate dehydrogenase family.</text>
</comment>
<dbReference type="SUPFAM" id="SSF51735">
    <property type="entry name" value="NAD(P)-binding Rossmann-fold domains"/>
    <property type="match status" value="1"/>
</dbReference>
<dbReference type="InterPro" id="IPR050812">
    <property type="entry name" value="Preph/Arog_dehydrog"/>
</dbReference>
<dbReference type="EMBL" id="JAUTXY010000023">
    <property type="protein sequence ID" value="MEE2061893.1"/>
    <property type="molecule type" value="Genomic_DNA"/>
</dbReference>
<keyword evidence="2" id="KW-0560">Oxidoreductase</keyword>
<dbReference type="InterPro" id="IPR008927">
    <property type="entry name" value="6-PGluconate_DH-like_C_sf"/>
</dbReference>
<dbReference type="Gene3D" id="3.40.50.720">
    <property type="entry name" value="NAD(P)-binding Rossmann-like Domain"/>
    <property type="match status" value="1"/>
</dbReference>
<evidence type="ECO:0000256" key="1">
    <source>
        <dbReference type="ARBA" id="ARBA00007964"/>
    </source>
</evidence>
<evidence type="ECO:0000313" key="4">
    <source>
        <dbReference type="EMBL" id="MEE2061893.1"/>
    </source>
</evidence>
<reference evidence="4 5" key="1">
    <citation type="submission" date="2023-07" db="EMBL/GenBank/DDBJ databases">
        <authorList>
            <person name="Girao M."/>
            <person name="Carvalho M.F."/>
        </authorList>
    </citation>
    <scope>NUCLEOTIDE SEQUENCE [LARGE SCALE GENOMIC DNA]</scope>
    <source>
        <strain evidence="4 5">YIM65754</strain>
    </source>
</reference>
<keyword evidence="5" id="KW-1185">Reference proteome</keyword>
<accession>A0ABU7LJZ8</accession>
<dbReference type="PROSITE" id="PS51176">
    <property type="entry name" value="PDH_ADH"/>
    <property type="match status" value="1"/>
</dbReference>
<organism evidence="4 5">
    <name type="scientific">Rhodococcus artemisiae</name>
    <dbReference type="NCBI Taxonomy" id="714159"/>
    <lineage>
        <taxon>Bacteria</taxon>
        <taxon>Bacillati</taxon>
        <taxon>Actinomycetota</taxon>
        <taxon>Actinomycetes</taxon>
        <taxon>Mycobacteriales</taxon>
        <taxon>Nocardiaceae</taxon>
        <taxon>Rhodococcus</taxon>
    </lineage>
</organism>
<evidence type="ECO:0000313" key="5">
    <source>
        <dbReference type="Proteomes" id="UP001336020"/>
    </source>
</evidence>
<comment type="caution">
    <text evidence="4">The sequence shown here is derived from an EMBL/GenBank/DDBJ whole genome shotgun (WGS) entry which is preliminary data.</text>
</comment>
<dbReference type="SUPFAM" id="SSF48179">
    <property type="entry name" value="6-phosphogluconate dehydrogenase C-terminal domain-like"/>
    <property type="match status" value="1"/>
</dbReference>
<proteinExistence type="inferred from homology"/>
<dbReference type="PANTHER" id="PTHR21363:SF0">
    <property type="entry name" value="PREPHENATE DEHYDROGENASE [NADP(+)]"/>
    <property type="match status" value="1"/>
</dbReference>
<sequence>MTAAPLGPVVVAGGCGEVGTMLVAALHGDGHRVHILDPASPDNIAPQCDSHDFTIRADITAPTPAAESVLRAAATVVLAVPEPVALAALPTLAGLLPPDALLVDTLSVKTAMADAVHNALPDRAALGINPMFAPSLGMAGRPVAVVVYRDGPPVDRFVAALRRWDARVVPVGADEHDRVTATTQALTHATVLAFGLALDALDPPAAADTTAPPPHMLLRALLARVASGVPEVYHDIQAANPYAAQARRALRNALDELDAAADDHRIDAFDTVMTRASTTLEPGLDRYRAICGQLLTMLPSAPPGPDLENGGPR</sequence>
<dbReference type="PANTHER" id="PTHR21363">
    <property type="entry name" value="PREPHENATE DEHYDROGENASE"/>
    <property type="match status" value="1"/>
</dbReference>
<dbReference type="RefSeq" id="WP_330137030.1">
    <property type="nucleotide sequence ID" value="NZ_JAUTXY010000023.1"/>
</dbReference>
<dbReference type="InterPro" id="IPR046826">
    <property type="entry name" value="PDH_N"/>
</dbReference>
<protein>
    <submittedName>
        <fullName evidence="4">Prephenate dehydrogenase</fullName>
    </submittedName>
</protein>
<gene>
    <name evidence="4" type="ORF">Q7514_30640</name>
</gene>
<dbReference type="Proteomes" id="UP001336020">
    <property type="component" value="Unassembled WGS sequence"/>
</dbReference>
<evidence type="ECO:0000256" key="2">
    <source>
        <dbReference type="ARBA" id="ARBA00023002"/>
    </source>
</evidence>
<feature type="domain" description="Prephenate/arogenate dehydrogenase" evidence="3">
    <location>
        <begin position="7"/>
        <end position="291"/>
    </location>
</feature>
<evidence type="ECO:0000259" key="3">
    <source>
        <dbReference type="PROSITE" id="PS51176"/>
    </source>
</evidence>
<dbReference type="Pfam" id="PF20463">
    <property type="entry name" value="PDH_C"/>
    <property type="match status" value="1"/>
</dbReference>
<dbReference type="Pfam" id="PF02153">
    <property type="entry name" value="PDH_N"/>
    <property type="match status" value="1"/>
</dbReference>
<name>A0ABU7LJZ8_9NOCA</name>
<dbReference type="InterPro" id="IPR046825">
    <property type="entry name" value="PDH_C"/>
</dbReference>
<dbReference type="Gene3D" id="1.10.3660.10">
    <property type="entry name" value="6-phosphogluconate dehydrogenase C-terminal like domain"/>
    <property type="match status" value="1"/>
</dbReference>